<evidence type="ECO:0000256" key="1">
    <source>
        <dbReference type="ARBA" id="ARBA00023015"/>
    </source>
</evidence>
<dbReference type="PRINTS" id="PR00046">
    <property type="entry name" value="SIGMA70FCT"/>
</dbReference>
<dbReference type="Pfam" id="PF04545">
    <property type="entry name" value="Sigma70_r4"/>
    <property type="match status" value="1"/>
</dbReference>
<dbReference type="OrthoDB" id="9799825at2"/>
<keyword evidence="3" id="KW-0238">DNA-binding</keyword>
<feature type="domain" description="RNA polymerase sigma-70" evidence="5">
    <location>
        <begin position="211"/>
        <end position="237"/>
    </location>
</feature>
<dbReference type="InterPro" id="IPR013324">
    <property type="entry name" value="RNA_pol_sigma_r3/r4-like"/>
</dbReference>
<dbReference type="CDD" id="cd06171">
    <property type="entry name" value="Sigma70_r4"/>
    <property type="match status" value="1"/>
</dbReference>
<dbReference type="KEGG" id="spoa:EQM13_08565"/>
<sequence length="252" mass="29712">MTTKELWYKYKETNDMESKKELIEKYVPLVKVVAGRMFNFYGSKIEYDDLVGFGVLGLIDSIERFDLHKNIKFETYAQIRIKGAIIDNIRKLDWIPRSLRKKSKDVQKAIFELENKLGYNPSNEQISEYLHISLKEVENMLSDITTFNVVSLEDFLNENGEYFFEVKEDDKDTPERVYEKDEIKKILVDTIDALPEKEKLIISLYYYEELTYKEIGHILKLSESRISQIHSRVLIKIKNCLIKSGINSNDLR</sequence>
<evidence type="ECO:0000256" key="3">
    <source>
        <dbReference type="ARBA" id="ARBA00023125"/>
    </source>
</evidence>
<dbReference type="InterPro" id="IPR007627">
    <property type="entry name" value="RNA_pol_sigma70_r2"/>
</dbReference>
<dbReference type="GO" id="GO:0003677">
    <property type="term" value="F:DNA binding"/>
    <property type="evidence" value="ECO:0007669"/>
    <property type="project" value="UniProtKB-KW"/>
</dbReference>
<evidence type="ECO:0000256" key="2">
    <source>
        <dbReference type="ARBA" id="ARBA00023082"/>
    </source>
</evidence>
<keyword evidence="1" id="KW-0805">Transcription regulation</keyword>
<dbReference type="Proteomes" id="UP000287969">
    <property type="component" value="Chromosome"/>
</dbReference>
<evidence type="ECO:0000256" key="4">
    <source>
        <dbReference type="ARBA" id="ARBA00023163"/>
    </source>
</evidence>
<dbReference type="Pfam" id="PF04542">
    <property type="entry name" value="Sigma70_r2"/>
    <property type="match status" value="1"/>
</dbReference>
<name>A0A410QC79_9FIRM</name>
<keyword evidence="4" id="KW-0804">Transcription</keyword>
<dbReference type="SUPFAM" id="SSF88659">
    <property type="entry name" value="Sigma3 and sigma4 domains of RNA polymerase sigma factors"/>
    <property type="match status" value="2"/>
</dbReference>
<dbReference type="InterPro" id="IPR014284">
    <property type="entry name" value="RNA_pol_sigma-70_dom"/>
</dbReference>
<protein>
    <submittedName>
        <fullName evidence="6">FliA/WhiG family RNA polymerase sigma factor</fullName>
    </submittedName>
</protein>
<evidence type="ECO:0000259" key="5">
    <source>
        <dbReference type="PROSITE" id="PS00716"/>
    </source>
</evidence>
<dbReference type="PANTHER" id="PTHR30385">
    <property type="entry name" value="SIGMA FACTOR F FLAGELLAR"/>
    <property type="match status" value="1"/>
</dbReference>
<organism evidence="6 7">
    <name type="scientific">Acidilutibacter cellobiosedens</name>
    <dbReference type="NCBI Taxonomy" id="2507161"/>
    <lineage>
        <taxon>Bacteria</taxon>
        <taxon>Bacillati</taxon>
        <taxon>Bacillota</taxon>
        <taxon>Tissierellia</taxon>
        <taxon>Tissierellales</taxon>
        <taxon>Acidilutibacteraceae</taxon>
        <taxon>Acidilutibacter</taxon>
    </lineage>
</organism>
<dbReference type="PROSITE" id="PS00716">
    <property type="entry name" value="SIGMA70_2"/>
    <property type="match status" value="1"/>
</dbReference>
<dbReference type="AlphaFoldDB" id="A0A410QC79"/>
<evidence type="ECO:0000313" key="6">
    <source>
        <dbReference type="EMBL" id="QAT61633.1"/>
    </source>
</evidence>
<dbReference type="InterPro" id="IPR000943">
    <property type="entry name" value="RNA_pol_sigma70"/>
</dbReference>
<dbReference type="InterPro" id="IPR007630">
    <property type="entry name" value="RNA_pol_sigma70_r4"/>
</dbReference>
<evidence type="ECO:0000313" key="7">
    <source>
        <dbReference type="Proteomes" id="UP000287969"/>
    </source>
</evidence>
<dbReference type="SUPFAM" id="SSF88946">
    <property type="entry name" value="Sigma2 domain of RNA polymerase sigma factors"/>
    <property type="match status" value="1"/>
</dbReference>
<dbReference type="InterPro" id="IPR013325">
    <property type="entry name" value="RNA_pol_sigma_r2"/>
</dbReference>
<dbReference type="EMBL" id="CP035282">
    <property type="protein sequence ID" value="QAT61633.1"/>
    <property type="molecule type" value="Genomic_DNA"/>
</dbReference>
<dbReference type="InterPro" id="IPR012845">
    <property type="entry name" value="RNA_pol_sigma_FliA_WhiG"/>
</dbReference>
<keyword evidence="2" id="KW-0731">Sigma factor</keyword>
<dbReference type="NCBIfam" id="NF005413">
    <property type="entry name" value="PRK06986.1"/>
    <property type="match status" value="1"/>
</dbReference>
<dbReference type="Gene3D" id="1.10.1740.10">
    <property type="match status" value="1"/>
</dbReference>
<keyword evidence="7" id="KW-1185">Reference proteome</keyword>
<dbReference type="PANTHER" id="PTHR30385:SF7">
    <property type="entry name" value="RNA POLYMERASE SIGMA FACTOR FLIA"/>
    <property type="match status" value="1"/>
</dbReference>
<dbReference type="GO" id="GO:0016987">
    <property type="term" value="F:sigma factor activity"/>
    <property type="evidence" value="ECO:0007669"/>
    <property type="project" value="UniProtKB-KW"/>
</dbReference>
<dbReference type="RefSeq" id="WP_071138742.1">
    <property type="nucleotide sequence ID" value="NZ_CP035282.1"/>
</dbReference>
<dbReference type="PIRSF" id="PIRSF000770">
    <property type="entry name" value="RNA_pol_sigma-SigE/K"/>
    <property type="match status" value="1"/>
</dbReference>
<dbReference type="GO" id="GO:0006352">
    <property type="term" value="P:DNA-templated transcription initiation"/>
    <property type="evidence" value="ECO:0007669"/>
    <property type="project" value="InterPro"/>
</dbReference>
<proteinExistence type="predicted"/>
<dbReference type="InterPro" id="IPR007624">
    <property type="entry name" value="RNA_pol_sigma70_r3"/>
</dbReference>
<gene>
    <name evidence="6" type="ORF">EQM13_08565</name>
</gene>
<dbReference type="NCBIfam" id="TIGR02937">
    <property type="entry name" value="sigma70-ECF"/>
    <property type="match status" value="1"/>
</dbReference>
<dbReference type="Gene3D" id="1.20.140.160">
    <property type="match status" value="1"/>
</dbReference>
<accession>A0A410QC79</accession>
<dbReference type="NCBIfam" id="TIGR02479">
    <property type="entry name" value="FliA_WhiG"/>
    <property type="match status" value="1"/>
</dbReference>
<reference evidence="7" key="1">
    <citation type="submission" date="2019-01" db="EMBL/GenBank/DDBJ databases">
        <title>Draft genomes of a novel of Sporanaerobacter strains.</title>
        <authorList>
            <person name="Ma S."/>
        </authorList>
    </citation>
    <scope>NUCLEOTIDE SEQUENCE [LARGE SCALE GENOMIC DNA]</scope>
    <source>
        <strain evidence="7">NJN-17</strain>
    </source>
</reference>
<dbReference type="GO" id="GO:0003899">
    <property type="term" value="F:DNA-directed RNA polymerase activity"/>
    <property type="evidence" value="ECO:0007669"/>
    <property type="project" value="InterPro"/>
</dbReference>
<dbReference type="Pfam" id="PF04539">
    <property type="entry name" value="Sigma70_r3"/>
    <property type="match status" value="1"/>
</dbReference>